<dbReference type="SMART" id="SM00233">
    <property type="entry name" value="PH"/>
    <property type="match status" value="1"/>
</dbReference>
<dbReference type="Gene3D" id="1.20.58.900">
    <property type="match status" value="1"/>
</dbReference>
<dbReference type="InParanoid" id="A0A1S0TZ17"/>
<protein>
    <submittedName>
        <fullName evidence="7">PH domain-containing protein</fullName>
    </submittedName>
</protein>
<dbReference type="InterPro" id="IPR001849">
    <property type="entry name" value="PH_domain"/>
</dbReference>
<dbReference type="PANTHER" id="PTHR46556">
    <property type="entry name" value="PLECKSTRIN HOMOLOGY DOMAIN-CONTAINING FAMILY M MEMBER 2"/>
    <property type="match status" value="1"/>
</dbReference>
<organism evidence="7">
    <name type="scientific">Loa loa</name>
    <name type="common">Eye worm</name>
    <name type="synonym">Filaria loa</name>
    <dbReference type="NCBI Taxonomy" id="7209"/>
    <lineage>
        <taxon>Eukaryota</taxon>
        <taxon>Metazoa</taxon>
        <taxon>Ecdysozoa</taxon>
        <taxon>Nematoda</taxon>
        <taxon>Chromadorea</taxon>
        <taxon>Rhabditida</taxon>
        <taxon>Spirurina</taxon>
        <taxon>Spiruromorpha</taxon>
        <taxon>Filarioidea</taxon>
        <taxon>Onchocercidae</taxon>
        <taxon>Loa</taxon>
    </lineage>
</organism>
<evidence type="ECO:0000259" key="6">
    <source>
        <dbReference type="PROSITE" id="PS50826"/>
    </source>
</evidence>
<dbReference type="GO" id="GO:0019894">
    <property type="term" value="F:kinesin binding"/>
    <property type="evidence" value="ECO:0007669"/>
    <property type="project" value="TreeGrafter"/>
</dbReference>
<accession>A0A1S0TZ17</accession>
<gene>
    <name evidence="7" type="ORF">LOAG_06010</name>
</gene>
<dbReference type="Pfam" id="PF02759">
    <property type="entry name" value="RUN"/>
    <property type="match status" value="1"/>
</dbReference>
<dbReference type="InterPro" id="IPR053015">
    <property type="entry name" value="PH_domain-containing_M2"/>
</dbReference>
<name>A0A1S0TZ17_LOALO</name>
<dbReference type="InterPro" id="IPR057288">
    <property type="entry name" value="PH_PLEKHM2"/>
</dbReference>
<dbReference type="PANTHER" id="PTHR46556:SF1">
    <property type="entry name" value="PLECKSTRIN HOMOLOGY DOMAIN-CONTAINING FAMILY M MEMBER 2"/>
    <property type="match status" value="1"/>
</dbReference>
<dbReference type="CDD" id="cd17680">
    <property type="entry name" value="RUN_PLEKHM2"/>
    <property type="match status" value="1"/>
</dbReference>
<evidence type="ECO:0000256" key="2">
    <source>
        <dbReference type="ARBA" id="ARBA00004656"/>
    </source>
</evidence>
<dbReference type="InterPro" id="IPR011993">
    <property type="entry name" value="PH-like_dom_sf"/>
</dbReference>
<keyword evidence="3" id="KW-0963">Cytoplasm</keyword>
<proteinExistence type="predicted"/>
<dbReference type="Gene3D" id="2.30.29.30">
    <property type="entry name" value="Pleckstrin-homology domain (PH domain)/Phosphotyrosine-binding domain (PTB)"/>
    <property type="match status" value="1"/>
</dbReference>
<keyword evidence="4" id="KW-0458">Lysosome</keyword>
<dbReference type="InterPro" id="IPR047327">
    <property type="entry name" value="RUN_PLEKHM2"/>
</dbReference>
<dbReference type="AlphaFoldDB" id="A0A1S0TZ17"/>
<dbReference type="InterPro" id="IPR037213">
    <property type="entry name" value="Run_dom_sf"/>
</dbReference>
<dbReference type="PROSITE" id="PS50826">
    <property type="entry name" value="RUN"/>
    <property type="match status" value="1"/>
</dbReference>
<dbReference type="CTD" id="9943421"/>
<reference evidence="7" key="1">
    <citation type="submission" date="2012-04" db="EMBL/GenBank/DDBJ databases">
        <title>The Genome Sequence of Loa loa.</title>
        <authorList>
            <consortium name="The Broad Institute Genome Sequencing Platform"/>
            <consortium name="Broad Institute Genome Sequencing Center for Infectious Disease"/>
            <person name="Nutman T.B."/>
            <person name="Fink D.L."/>
            <person name="Russ C."/>
            <person name="Young S."/>
            <person name="Zeng Q."/>
            <person name="Gargeya S."/>
            <person name="Alvarado L."/>
            <person name="Berlin A."/>
            <person name="Chapman S.B."/>
            <person name="Chen Z."/>
            <person name="Freedman E."/>
            <person name="Gellesch M."/>
            <person name="Goldberg J."/>
            <person name="Griggs A."/>
            <person name="Gujja S."/>
            <person name="Heilman E.R."/>
            <person name="Heiman D."/>
            <person name="Howarth C."/>
            <person name="Mehta T."/>
            <person name="Neiman D."/>
            <person name="Pearson M."/>
            <person name="Roberts A."/>
            <person name="Saif S."/>
            <person name="Shea T."/>
            <person name="Shenoy N."/>
            <person name="Sisk P."/>
            <person name="Stolte C."/>
            <person name="Sykes S."/>
            <person name="White J."/>
            <person name="Yandava C."/>
            <person name="Haas B."/>
            <person name="Henn M.R."/>
            <person name="Nusbaum C."/>
            <person name="Birren B."/>
        </authorList>
    </citation>
    <scope>NUCLEOTIDE SEQUENCE [LARGE SCALE GENOMIC DNA]</scope>
</reference>
<dbReference type="CDD" id="cd00821">
    <property type="entry name" value="PH"/>
    <property type="match status" value="1"/>
</dbReference>
<comment type="subcellular location">
    <subcellularLocation>
        <location evidence="1">Cytoplasm</location>
    </subcellularLocation>
    <subcellularLocation>
        <location evidence="2">Lysosome membrane</location>
    </subcellularLocation>
</comment>
<feature type="domain" description="PH" evidence="5">
    <location>
        <begin position="568"/>
        <end position="673"/>
    </location>
</feature>
<dbReference type="GO" id="GO:0032418">
    <property type="term" value="P:lysosome localization"/>
    <property type="evidence" value="ECO:0007669"/>
    <property type="project" value="TreeGrafter"/>
</dbReference>
<evidence type="ECO:0000259" key="5">
    <source>
        <dbReference type="PROSITE" id="PS50003"/>
    </source>
</evidence>
<dbReference type="EMBL" id="JH712200">
    <property type="protein sequence ID" value="EFO22475.1"/>
    <property type="molecule type" value="Genomic_DNA"/>
</dbReference>
<dbReference type="GO" id="GO:0005765">
    <property type="term" value="C:lysosomal membrane"/>
    <property type="evidence" value="ECO:0007669"/>
    <property type="project" value="UniProtKB-SubCell"/>
</dbReference>
<sequence>MITIAPLDGFKGGGREGRYYAEITLSSHPHIEASVMRAITDTVIEWRRHLLGGRCSPLDSSSVAARNLITIFDFLLSYGFNGGNRLYWIFVKEFMSRNEIQYLKREWRITSARQLSVAWLKDVLNKQTLLYHFQSFQQDLETVRKFYRKEAVMANQLFLSRIVQKMMDFSEVQFKFLKPFEKHSDIPIAVMRLSFGDQRPSTSTDCLAVLCKHSREEQTYPAIRQRSRAEFSTHSQDVSSLLFDIPLPADFVETHPTSFDEDVTAPENDSVMRSALLKDQIFGELLRRRKSDSTDVVHGCLPKEDAVKNTVNEEGHTVSYEQKKLDVTSVAVSMDPFDIALKTSLSKAKLSTEDVHYNECEHRASPITTLVDLPCGEIRLDMGEMIGLSINVFKHDAERFMRMFQVYSHFGTGEIERRLFALSNQAAYLLSAESFAVSKRSYVTRAYLPLRYINSVHVGPDSQVMYLHAEKDYNVCEDEPDKFLSVVEICAACKQLGVAILDALNYAYENYVSNFQVDKIKLKVCPDPTPQHLIRFMSKELQKNAPVLYGYYLAQWRQTKLYSMNGEGYRHSGFLYHKEVGNGVSWLISSGNFQQSYFHLQNKKLYQFSDSTCKFGERVISVRDSVTDVMELKGDDRSPHIFEIVLKNSRIQFICQSAADMHKWVSLITLAITSTDMDDEPAACVVCLCEKSILIAQEGLNCAVDGFMRLLARIDMANMSQATGVFAAERSACVLKNEETLEWLFMRSPDEVDRLLGQLNQLGVREINTEEDGSSRLSAILNSMSRLNDAFHFDDTLSDDAFDASLEL</sequence>
<dbReference type="GO" id="GO:0007030">
    <property type="term" value="P:Golgi organization"/>
    <property type="evidence" value="ECO:0007669"/>
    <property type="project" value="TreeGrafter"/>
</dbReference>
<dbReference type="PROSITE" id="PS50003">
    <property type="entry name" value="PH_DOMAIN"/>
    <property type="match status" value="1"/>
</dbReference>
<dbReference type="InterPro" id="IPR004012">
    <property type="entry name" value="Run_dom"/>
</dbReference>
<feature type="domain" description="RUN" evidence="6">
    <location>
        <begin position="59"/>
        <end position="181"/>
    </location>
</feature>
<evidence type="ECO:0000256" key="4">
    <source>
        <dbReference type="ARBA" id="ARBA00023228"/>
    </source>
</evidence>
<dbReference type="GO" id="GO:0010008">
    <property type="term" value="C:endosome membrane"/>
    <property type="evidence" value="ECO:0007669"/>
    <property type="project" value="TreeGrafter"/>
</dbReference>
<dbReference type="SUPFAM" id="SSF140741">
    <property type="entry name" value="RUN domain-like"/>
    <property type="match status" value="1"/>
</dbReference>
<dbReference type="RefSeq" id="XP_003141594.1">
    <property type="nucleotide sequence ID" value="XM_003141546.1"/>
</dbReference>
<dbReference type="GeneID" id="9943421"/>
<dbReference type="KEGG" id="loa:LOAG_06010"/>
<dbReference type="GO" id="GO:0032880">
    <property type="term" value="P:regulation of protein localization"/>
    <property type="evidence" value="ECO:0007669"/>
    <property type="project" value="TreeGrafter"/>
</dbReference>
<evidence type="ECO:0000256" key="1">
    <source>
        <dbReference type="ARBA" id="ARBA00004496"/>
    </source>
</evidence>
<dbReference type="OMA" id="HDAERFM"/>
<dbReference type="Pfam" id="PF23142">
    <property type="entry name" value="PH_PLEKHM2"/>
    <property type="match status" value="1"/>
</dbReference>
<dbReference type="SUPFAM" id="SSF50729">
    <property type="entry name" value="PH domain-like"/>
    <property type="match status" value="1"/>
</dbReference>
<dbReference type="OrthoDB" id="9983817at2759"/>
<evidence type="ECO:0000313" key="7">
    <source>
        <dbReference type="EMBL" id="EFO22475.1"/>
    </source>
</evidence>
<dbReference type="Pfam" id="PF00169">
    <property type="entry name" value="PH"/>
    <property type="match status" value="1"/>
</dbReference>
<evidence type="ECO:0000256" key="3">
    <source>
        <dbReference type="ARBA" id="ARBA00022490"/>
    </source>
</evidence>